<name>A0A5N5SI30_9CRUS</name>
<feature type="region of interest" description="Disordered" evidence="5">
    <location>
        <begin position="59"/>
        <end position="78"/>
    </location>
</feature>
<gene>
    <name evidence="7" type="primary">FAM8A1</name>
    <name evidence="7" type="ORF">Anas_11956</name>
</gene>
<accession>A0A5N5SI30</accession>
<evidence type="ECO:0000313" key="8">
    <source>
        <dbReference type="Proteomes" id="UP000326759"/>
    </source>
</evidence>
<dbReference type="GO" id="GO:0016020">
    <property type="term" value="C:membrane"/>
    <property type="evidence" value="ECO:0007669"/>
    <property type="project" value="UniProtKB-SubCell"/>
</dbReference>
<dbReference type="InterPro" id="IPR010432">
    <property type="entry name" value="RDD"/>
</dbReference>
<feature type="compositionally biased region" description="Low complexity" evidence="5">
    <location>
        <begin position="63"/>
        <end position="78"/>
    </location>
</feature>
<evidence type="ECO:0000256" key="3">
    <source>
        <dbReference type="ARBA" id="ARBA00022989"/>
    </source>
</evidence>
<sequence>MKTETVVEYSGQYKTVNDYAEALRSWMIQVYQIQCLHSSFPFFLANLQAQSSLNEATVRSLGTTPNSPSSATSATATVNTATPRVAAQPPQRNIQNRFQNAAQQRQEAQMQGIEYTIPSFWKRFLAEMIDFLLLFVIKLGITYIAVDAFDLLEDIDKYDLETLRTDILNDYKAALSMTSDILLLELIHRIGTCVFEALCLHRGPAGLGGATPGKRLMKLRVVRCEFAAPALGDNVIVYPSTDLGIYRAIVRSVVKNFSMTFLFPVCFALFSFPHNRTIYDMLAGSIVVQERTRPNNNNR</sequence>
<keyword evidence="4" id="KW-0472">Membrane</keyword>
<dbReference type="AlphaFoldDB" id="A0A5N5SI30"/>
<comment type="subcellular location">
    <subcellularLocation>
        <location evidence="1">Membrane</location>
        <topology evidence="1">Multi-pass membrane protein</topology>
    </subcellularLocation>
</comment>
<dbReference type="Pfam" id="PF06271">
    <property type="entry name" value="RDD"/>
    <property type="match status" value="1"/>
</dbReference>
<evidence type="ECO:0000259" key="6">
    <source>
        <dbReference type="Pfam" id="PF06271"/>
    </source>
</evidence>
<feature type="domain" description="RDD" evidence="6">
    <location>
        <begin position="118"/>
        <end position="284"/>
    </location>
</feature>
<dbReference type="Proteomes" id="UP000326759">
    <property type="component" value="Unassembled WGS sequence"/>
</dbReference>
<comment type="caution">
    <text evidence="7">The sequence shown here is derived from an EMBL/GenBank/DDBJ whole genome shotgun (WGS) entry which is preliminary data.</text>
</comment>
<evidence type="ECO:0000256" key="5">
    <source>
        <dbReference type="SAM" id="MobiDB-lite"/>
    </source>
</evidence>
<dbReference type="InterPro" id="IPR039871">
    <property type="entry name" value="FAM8A1"/>
</dbReference>
<dbReference type="PANTHER" id="PTHR13659">
    <property type="entry name" value="AUTOSOMAL HIGHLY CONSERVED PROTEIN"/>
    <property type="match status" value="1"/>
</dbReference>
<keyword evidence="2" id="KW-0812">Transmembrane</keyword>
<protein>
    <submittedName>
        <fullName evidence="7">Protein FAM8A1</fullName>
    </submittedName>
</protein>
<evidence type="ECO:0000256" key="4">
    <source>
        <dbReference type="ARBA" id="ARBA00023136"/>
    </source>
</evidence>
<dbReference type="OrthoDB" id="10061042at2759"/>
<dbReference type="PANTHER" id="PTHR13659:SF5">
    <property type="entry name" value="PROTEIN FAM8A1"/>
    <property type="match status" value="1"/>
</dbReference>
<organism evidence="7 8">
    <name type="scientific">Armadillidium nasatum</name>
    <dbReference type="NCBI Taxonomy" id="96803"/>
    <lineage>
        <taxon>Eukaryota</taxon>
        <taxon>Metazoa</taxon>
        <taxon>Ecdysozoa</taxon>
        <taxon>Arthropoda</taxon>
        <taxon>Crustacea</taxon>
        <taxon>Multicrustacea</taxon>
        <taxon>Malacostraca</taxon>
        <taxon>Eumalacostraca</taxon>
        <taxon>Peracarida</taxon>
        <taxon>Isopoda</taxon>
        <taxon>Oniscidea</taxon>
        <taxon>Crinocheta</taxon>
        <taxon>Armadillidiidae</taxon>
        <taxon>Armadillidium</taxon>
    </lineage>
</organism>
<evidence type="ECO:0000256" key="1">
    <source>
        <dbReference type="ARBA" id="ARBA00004141"/>
    </source>
</evidence>
<keyword evidence="8" id="KW-1185">Reference proteome</keyword>
<proteinExistence type="predicted"/>
<reference evidence="7 8" key="1">
    <citation type="journal article" date="2019" name="PLoS Biol.">
        <title>Sex chromosomes control vertical transmission of feminizing Wolbachia symbionts in an isopod.</title>
        <authorList>
            <person name="Becking T."/>
            <person name="Chebbi M.A."/>
            <person name="Giraud I."/>
            <person name="Moumen B."/>
            <person name="Laverre T."/>
            <person name="Caubet Y."/>
            <person name="Peccoud J."/>
            <person name="Gilbert C."/>
            <person name="Cordaux R."/>
        </authorList>
    </citation>
    <scope>NUCLEOTIDE SEQUENCE [LARGE SCALE GENOMIC DNA]</scope>
    <source>
        <strain evidence="7">ANa2</strain>
        <tissue evidence="7">Whole body excluding digestive tract and cuticle</tissue>
    </source>
</reference>
<keyword evidence="3" id="KW-1133">Transmembrane helix</keyword>
<dbReference type="EMBL" id="SEYY01024860">
    <property type="protein sequence ID" value="KAB7493834.1"/>
    <property type="molecule type" value="Genomic_DNA"/>
</dbReference>
<evidence type="ECO:0000313" key="7">
    <source>
        <dbReference type="EMBL" id="KAB7493834.1"/>
    </source>
</evidence>
<evidence type="ECO:0000256" key="2">
    <source>
        <dbReference type="ARBA" id="ARBA00022692"/>
    </source>
</evidence>